<proteinExistence type="predicted"/>
<feature type="region of interest" description="Disordered" evidence="1">
    <location>
        <begin position="559"/>
        <end position="579"/>
    </location>
</feature>
<feature type="compositionally biased region" description="Low complexity" evidence="1">
    <location>
        <begin position="165"/>
        <end position="176"/>
    </location>
</feature>
<keyword evidence="3" id="KW-1185">Reference proteome</keyword>
<name>A0A0L0CHV4_LUCCU</name>
<dbReference type="EMBL" id="JRES01000453">
    <property type="protein sequence ID" value="KNC31069.1"/>
    <property type="molecule type" value="Genomic_DNA"/>
</dbReference>
<accession>A0A0L0CHV4</accession>
<evidence type="ECO:0000313" key="2">
    <source>
        <dbReference type="EMBL" id="KNC31069.1"/>
    </source>
</evidence>
<feature type="compositionally biased region" description="Polar residues" evidence="1">
    <location>
        <begin position="193"/>
        <end position="206"/>
    </location>
</feature>
<dbReference type="STRING" id="7375.A0A0L0CHV4"/>
<protein>
    <submittedName>
        <fullName evidence="2">Uncharacterized protein</fullName>
    </submittedName>
</protein>
<evidence type="ECO:0000313" key="3">
    <source>
        <dbReference type="Proteomes" id="UP000037069"/>
    </source>
</evidence>
<dbReference type="AlphaFoldDB" id="A0A0L0CHV4"/>
<feature type="region of interest" description="Disordered" evidence="1">
    <location>
        <begin position="224"/>
        <end position="293"/>
    </location>
</feature>
<comment type="caution">
    <text evidence="2">The sequence shown here is derived from an EMBL/GenBank/DDBJ whole genome shotgun (WGS) entry which is preliminary data.</text>
</comment>
<gene>
    <name evidence="2" type="ORF">FF38_09932</name>
</gene>
<feature type="region of interest" description="Disordered" evidence="1">
    <location>
        <begin position="832"/>
        <end position="857"/>
    </location>
</feature>
<organism evidence="2 3">
    <name type="scientific">Lucilia cuprina</name>
    <name type="common">Green bottle fly</name>
    <name type="synonym">Australian sheep blowfly</name>
    <dbReference type="NCBI Taxonomy" id="7375"/>
    <lineage>
        <taxon>Eukaryota</taxon>
        <taxon>Metazoa</taxon>
        <taxon>Ecdysozoa</taxon>
        <taxon>Arthropoda</taxon>
        <taxon>Hexapoda</taxon>
        <taxon>Insecta</taxon>
        <taxon>Pterygota</taxon>
        <taxon>Neoptera</taxon>
        <taxon>Endopterygota</taxon>
        <taxon>Diptera</taxon>
        <taxon>Brachycera</taxon>
        <taxon>Muscomorpha</taxon>
        <taxon>Oestroidea</taxon>
        <taxon>Calliphoridae</taxon>
        <taxon>Luciliinae</taxon>
        <taxon>Lucilia</taxon>
    </lineage>
</organism>
<dbReference type="OrthoDB" id="8117310at2759"/>
<reference evidence="2 3" key="1">
    <citation type="journal article" date="2015" name="Nat. Commun.">
        <title>Lucilia cuprina genome unlocks parasitic fly biology to underpin future interventions.</title>
        <authorList>
            <person name="Anstead C.A."/>
            <person name="Korhonen P.K."/>
            <person name="Young N.D."/>
            <person name="Hall R.S."/>
            <person name="Jex A.R."/>
            <person name="Murali S.C."/>
            <person name="Hughes D.S."/>
            <person name="Lee S.F."/>
            <person name="Perry T."/>
            <person name="Stroehlein A.J."/>
            <person name="Ansell B.R."/>
            <person name="Breugelmans B."/>
            <person name="Hofmann A."/>
            <person name="Qu J."/>
            <person name="Dugan S."/>
            <person name="Lee S.L."/>
            <person name="Chao H."/>
            <person name="Dinh H."/>
            <person name="Han Y."/>
            <person name="Doddapaneni H.V."/>
            <person name="Worley K.C."/>
            <person name="Muzny D.M."/>
            <person name="Ioannidis P."/>
            <person name="Waterhouse R.M."/>
            <person name="Zdobnov E.M."/>
            <person name="James P.J."/>
            <person name="Bagnall N.H."/>
            <person name="Kotze A.C."/>
            <person name="Gibbs R.A."/>
            <person name="Richards S."/>
            <person name="Batterham P."/>
            <person name="Gasser R.B."/>
        </authorList>
    </citation>
    <scope>NUCLEOTIDE SEQUENCE [LARGE SCALE GENOMIC DNA]</scope>
    <source>
        <strain evidence="2 3">LS</strain>
        <tissue evidence="2">Full body</tissue>
    </source>
</reference>
<dbReference type="Proteomes" id="UP000037069">
    <property type="component" value="Unassembled WGS sequence"/>
</dbReference>
<feature type="compositionally biased region" description="Polar residues" evidence="1">
    <location>
        <begin position="224"/>
        <end position="234"/>
    </location>
</feature>
<feature type="region of interest" description="Disordered" evidence="1">
    <location>
        <begin position="924"/>
        <end position="948"/>
    </location>
</feature>
<evidence type="ECO:0000256" key="1">
    <source>
        <dbReference type="SAM" id="MobiDB-lite"/>
    </source>
</evidence>
<feature type="compositionally biased region" description="Basic residues" evidence="1">
    <location>
        <begin position="939"/>
        <end position="948"/>
    </location>
</feature>
<feature type="region of interest" description="Disordered" evidence="1">
    <location>
        <begin position="159"/>
        <end position="210"/>
    </location>
</feature>
<sequence>MGSLNGDVMVMRNGRSTSQVSVYNYPEHLNPFYEDDQHKRLRFWKISKKDNEGRRNSFSIGNLKDMWAFKSFRMKKKSSTLGINKTSESPPTLRRDYVVDNGWNTFDHRLRGSNTPSINGDSFQRNETYRSSLQTLPTSNDRIGLNRNDGYRSTIQVTRSNPRYQPQQKQQQQLQQHTTGVSQNRRYVYGGSVTPQPLRNTRTNNIGRGPYEYDCDNVMIRRSSQSSMVSTNPFESDDDDNEDINSSCMRSVNGGSTTTLTSRTPRKKRRAPAPPTPIHGRSNGAPPPTILIESSHDNTQDELRIREDIDIANLTAEIESFVKTKDNDDVEVAPKEDVQTATATNTTKTEASTNNVEKLKVEEELEIKPAAKETSQNATSTTVVSVIPTKENIMPATKTNGQVTTEIVTVTTTTKTTTTDVNKLLEKETKVAQVSNETVIKTDDSKEIKTNGAIPKKSNNITVVSSSVEQQQQQQQTKTTEVVTDLCIKETNSQEVSHKPVPLKRHTKPETEAEVGHVECIHVHVESPRATPRKEHPSGVSSFKTNENVEVNDTITTKTPFVLTSPPTHRRKPQKTESEPVIKETVKIVGTTIANERTNHDLTIKEERINAKPEILVKPTLSPKPVTKDVNGKVHGFAEIHKPVRKFANNQNGHVRRASRDESVTPPTVPQDKNHIEEEKKINNSVLSHISIKTKGEQTDEVKVPEVKKVETLKIVETSTSSTANGQTKSVEKEETKELKTVNFETSINNSNIVTTPELQKPADEFDLLYRPKPANHMEWKRSTLAPLETNIPPEKRKSVKDIIESINRSQRLLNAAANKDFTALQTQNTITATNNTSGPQSPTIQQTSENKQNGNLNENLKILDERQREIEHLVEELTEGAAANSPSPSPSNCNNEYSEAQKLDNNDIFQKCKVKKEVYDYRETSPISSNLDWNPVPKPKRTKPGHE</sequence>
<feature type="compositionally biased region" description="Polar residues" evidence="1">
    <location>
        <begin position="838"/>
        <end position="857"/>
    </location>
</feature>
<dbReference type="OMA" id="RINAKPE"/>
<feature type="compositionally biased region" description="Polar residues" evidence="1">
    <location>
        <begin position="248"/>
        <end position="262"/>
    </location>
</feature>